<proteinExistence type="predicted"/>
<name>A0A2H3DA43_ARMGA</name>
<feature type="transmembrane region" description="Helical" evidence="1">
    <location>
        <begin position="21"/>
        <end position="39"/>
    </location>
</feature>
<dbReference type="OrthoDB" id="3648309at2759"/>
<evidence type="ECO:0000313" key="2">
    <source>
        <dbReference type="EMBL" id="PBK88292.1"/>
    </source>
</evidence>
<evidence type="ECO:0000256" key="1">
    <source>
        <dbReference type="SAM" id="Phobius"/>
    </source>
</evidence>
<organism evidence="2 3">
    <name type="scientific">Armillaria gallica</name>
    <name type="common">Bulbous honey fungus</name>
    <name type="synonym">Armillaria bulbosa</name>
    <dbReference type="NCBI Taxonomy" id="47427"/>
    <lineage>
        <taxon>Eukaryota</taxon>
        <taxon>Fungi</taxon>
        <taxon>Dikarya</taxon>
        <taxon>Basidiomycota</taxon>
        <taxon>Agaricomycotina</taxon>
        <taxon>Agaricomycetes</taxon>
        <taxon>Agaricomycetidae</taxon>
        <taxon>Agaricales</taxon>
        <taxon>Marasmiineae</taxon>
        <taxon>Physalacriaceae</taxon>
        <taxon>Armillaria</taxon>
    </lineage>
</organism>
<dbReference type="EMBL" id="KZ293673">
    <property type="protein sequence ID" value="PBK88292.1"/>
    <property type="molecule type" value="Genomic_DNA"/>
</dbReference>
<gene>
    <name evidence="2" type="ORF">ARMGADRAFT_428928</name>
</gene>
<sequence>MKALRRVSDNPHMPCLQCRTNASELSSALAVYLFSWMMLLSVPSRRKSASFFVRFGCLPVTVYASRLLGVVRKATIHTAYVFSLLLHPITLRFPSIAKSGGAFGIITAFIAYHIGLSELLVTVLPIGAFYPLNFTIPCLLYAFLASNTTTYRNVSSIPHVLNSNRSLQLCPCYYYNTIIWCVQIS</sequence>
<dbReference type="STRING" id="47427.A0A2H3DA43"/>
<protein>
    <submittedName>
        <fullName evidence="2">Uncharacterized protein</fullName>
    </submittedName>
</protein>
<keyword evidence="3" id="KW-1185">Reference proteome</keyword>
<dbReference type="Proteomes" id="UP000217790">
    <property type="component" value="Unassembled WGS sequence"/>
</dbReference>
<accession>A0A2H3DA43</accession>
<keyword evidence="1" id="KW-1133">Transmembrane helix</keyword>
<keyword evidence="1" id="KW-0812">Transmembrane</keyword>
<dbReference type="InParanoid" id="A0A2H3DA43"/>
<feature type="transmembrane region" description="Helical" evidence="1">
    <location>
        <begin position="91"/>
        <end position="114"/>
    </location>
</feature>
<feature type="transmembrane region" description="Helical" evidence="1">
    <location>
        <begin position="51"/>
        <end position="71"/>
    </location>
</feature>
<reference evidence="3" key="1">
    <citation type="journal article" date="2017" name="Nat. Ecol. Evol.">
        <title>Genome expansion and lineage-specific genetic innovations in the forest pathogenic fungi Armillaria.</title>
        <authorList>
            <person name="Sipos G."/>
            <person name="Prasanna A.N."/>
            <person name="Walter M.C."/>
            <person name="O'Connor E."/>
            <person name="Balint B."/>
            <person name="Krizsan K."/>
            <person name="Kiss B."/>
            <person name="Hess J."/>
            <person name="Varga T."/>
            <person name="Slot J."/>
            <person name="Riley R."/>
            <person name="Boka B."/>
            <person name="Rigling D."/>
            <person name="Barry K."/>
            <person name="Lee J."/>
            <person name="Mihaltcheva S."/>
            <person name="LaButti K."/>
            <person name="Lipzen A."/>
            <person name="Waldron R."/>
            <person name="Moloney N.M."/>
            <person name="Sperisen C."/>
            <person name="Kredics L."/>
            <person name="Vagvoelgyi C."/>
            <person name="Patrignani A."/>
            <person name="Fitzpatrick D."/>
            <person name="Nagy I."/>
            <person name="Doyle S."/>
            <person name="Anderson J.B."/>
            <person name="Grigoriev I.V."/>
            <person name="Gueldener U."/>
            <person name="Muensterkoetter M."/>
            <person name="Nagy L.G."/>
        </authorList>
    </citation>
    <scope>NUCLEOTIDE SEQUENCE [LARGE SCALE GENOMIC DNA]</scope>
    <source>
        <strain evidence="3">Ar21-2</strain>
    </source>
</reference>
<dbReference type="AlphaFoldDB" id="A0A2H3DA43"/>
<evidence type="ECO:0000313" key="3">
    <source>
        <dbReference type="Proteomes" id="UP000217790"/>
    </source>
</evidence>
<keyword evidence="1" id="KW-0472">Membrane</keyword>
<feature type="transmembrane region" description="Helical" evidence="1">
    <location>
        <begin position="120"/>
        <end position="144"/>
    </location>
</feature>